<accession>A0ABW0LUH3</accession>
<comment type="caution">
    <text evidence="2">The sequence shown here is derived from an EMBL/GenBank/DDBJ whole genome shotgun (WGS) entry which is preliminary data.</text>
</comment>
<keyword evidence="3" id="KW-1185">Reference proteome</keyword>
<dbReference type="Proteomes" id="UP001596105">
    <property type="component" value="Unassembled WGS sequence"/>
</dbReference>
<evidence type="ECO:0000259" key="1">
    <source>
        <dbReference type="Pfam" id="PF03551"/>
    </source>
</evidence>
<proteinExistence type="predicted"/>
<dbReference type="SUPFAM" id="SSF46785">
    <property type="entry name" value="Winged helix' DNA-binding domain"/>
    <property type="match status" value="1"/>
</dbReference>
<feature type="domain" description="Transcription regulator PadR N-terminal" evidence="1">
    <location>
        <begin position="7"/>
        <end position="83"/>
    </location>
</feature>
<dbReference type="InterPro" id="IPR036390">
    <property type="entry name" value="WH_DNA-bd_sf"/>
</dbReference>
<evidence type="ECO:0000313" key="3">
    <source>
        <dbReference type="Proteomes" id="UP001596105"/>
    </source>
</evidence>
<dbReference type="RefSeq" id="WP_209749881.1">
    <property type="nucleotide sequence ID" value="NZ_JBHSMH010000038.1"/>
</dbReference>
<organism evidence="2 3">
    <name type="scientific">Cohnella suwonensis</name>
    <dbReference type="NCBI Taxonomy" id="696072"/>
    <lineage>
        <taxon>Bacteria</taxon>
        <taxon>Bacillati</taxon>
        <taxon>Bacillota</taxon>
        <taxon>Bacilli</taxon>
        <taxon>Bacillales</taxon>
        <taxon>Paenibacillaceae</taxon>
        <taxon>Cohnella</taxon>
    </lineage>
</organism>
<dbReference type="InterPro" id="IPR052509">
    <property type="entry name" value="Metal_resp_DNA-bind_regulator"/>
</dbReference>
<dbReference type="InterPro" id="IPR005149">
    <property type="entry name" value="Tscrpt_reg_PadR_N"/>
</dbReference>
<reference evidence="3" key="1">
    <citation type="journal article" date="2019" name="Int. J. Syst. Evol. Microbiol.">
        <title>The Global Catalogue of Microorganisms (GCM) 10K type strain sequencing project: providing services to taxonomists for standard genome sequencing and annotation.</title>
        <authorList>
            <consortium name="The Broad Institute Genomics Platform"/>
            <consortium name="The Broad Institute Genome Sequencing Center for Infectious Disease"/>
            <person name="Wu L."/>
            <person name="Ma J."/>
        </authorList>
    </citation>
    <scope>NUCLEOTIDE SEQUENCE [LARGE SCALE GENOMIC DNA]</scope>
    <source>
        <strain evidence="3">CCUG 57113</strain>
    </source>
</reference>
<dbReference type="Pfam" id="PF03551">
    <property type="entry name" value="PadR"/>
    <property type="match status" value="1"/>
</dbReference>
<protein>
    <submittedName>
        <fullName evidence="2">PadR family transcriptional regulator</fullName>
    </submittedName>
</protein>
<dbReference type="InterPro" id="IPR036388">
    <property type="entry name" value="WH-like_DNA-bd_sf"/>
</dbReference>
<name>A0ABW0LUH3_9BACL</name>
<dbReference type="EMBL" id="JBHSMH010000038">
    <property type="protein sequence ID" value="MFC5469530.1"/>
    <property type="molecule type" value="Genomic_DNA"/>
</dbReference>
<sequence length="187" mass="21982">MSIKLLVLGLLLEKERHPYDIRQTIKGRNWDQTFRVKDGSLYYAVDQLRQDGFIEVSETIPVPGDNRPDKTVYRITESGKAQMLDMLYAQMGQIFYPQHPLFMTLPFVRHMDLGRVEELVQKQLESCKGRIEHIESVLDIKREKLPRGSVILIEGVLRFNRTEKEWLEDMLEEAWSRRLAEGPRPEL</sequence>
<dbReference type="PANTHER" id="PTHR33169:SF14">
    <property type="entry name" value="TRANSCRIPTIONAL REGULATOR RV3488"/>
    <property type="match status" value="1"/>
</dbReference>
<evidence type="ECO:0000313" key="2">
    <source>
        <dbReference type="EMBL" id="MFC5469530.1"/>
    </source>
</evidence>
<gene>
    <name evidence="2" type="ORF">ACFPPD_12425</name>
</gene>
<dbReference type="Gene3D" id="1.10.10.10">
    <property type="entry name" value="Winged helix-like DNA-binding domain superfamily/Winged helix DNA-binding domain"/>
    <property type="match status" value="1"/>
</dbReference>
<dbReference type="PANTHER" id="PTHR33169">
    <property type="entry name" value="PADR-FAMILY TRANSCRIPTIONAL REGULATOR"/>
    <property type="match status" value="1"/>
</dbReference>